<keyword evidence="2" id="KW-1185">Reference proteome</keyword>
<proteinExistence type="predicted"/>
<dbReference type="Proteomes" id="UP000515947">
    <property type="component" value="Chromosome"/>
</dbReference>
<organism evidence="1 2">
    <name type="scientific">Nocardioides mesophilus</name>
    <dbReference type="NCBI Taxonomy" id="433659"/>
    <lineage>
        <taxon>Bacteria</taxon>
        <taxon>Bacillati</taxon>
        <taxon>Actinomycetota</taxon>
        <taxon>Actinomycetes</taxon>
        <taxon>Propionibacteriales</taxon>
        <taxon>Nocardioidaceae</taxon>
        <taxon>Nocardioides</taxon>
    </lineage>
</organism>
<dbReference type="AlphaFoldDB" id="A0A7G9RFH4"/>
<sequence length="75" mass="7689">MTLQTTPAQLTSSVLDAVADGAWSAGDVAATVTAQVRAGRSDVVATLWDLVDQGALVYDASAAEPGFRPVRTVQA</sequence>
<name>A0A7G9RFH4_9ACTN</name>
<evidence type="ECO:0000313" key="2">
    <source>
        <dbReference type="Proteomes" id="UP000515947"/>
    </source>
</evidence>
<gene>
    <name evidence="1" type="ORF">H9L09_08475</name>
</gene>
<dbReference type="RefSeq" id="WP_187580189.1">
    <property type="nucleotide sequence ID" value="NZ_CP060713.1"/>
</dbReference>
<accession>A0A7G9RFH4</accession>
<dbReference type="KEGG" id="nmes:H9L09_08475"/>
<evidence type="ECO:0008006" key="3">
    <source>
        <dbReference type="Google" id="ProtNLM"/>
    </source>
</evidence>
<evidence type="ECO:0000313" key="1">
    <source>
        <dbReference type="EMBL" id="QNN54349.1"/>
    </source>
</evidence>
<protein>
    <recommendedName>
        <fullName evidence="3">BlaI/MecI/CopY family transcriptional regulator</fullName>
    </recommendedName>
</protein>
<dbReference type="EMBL" id="CP060713">
    <property type="protein sequence ID" value="QNN54349.1"/>
    <property type="molecule type" value="Genomic_DNA"/>
</dbReference>
<reference evidence="1 2" key="1">
    <citation type="submission" date="2020-08" db="EMBL/GenBank/DDBJ databases">
        <title>Genome sequence of Nocardioides mesophilus KACC 16243T.</title>
        <authorList>
            <person name="Hyun D.-W."/>
            <person name="Bae J.-W."/>
        </authorList>
    </citation>
    <scope>NUCLEOTIDE SEQUENCE [LARGE SCALE GENOMIC DNA]</scope>
    <source>
        <strain evidence="1 2">KACC 16243</strain>
    </source>
</reference>